<keyword evidence="3" id="KW-1185">Reference proteome</keyword>
<feature type="region of interest" description="Disordered" evidence="1">
    <location>
        <begin position="99"/>
        <end position="120"/>
    </location>
</feature>
<dbReference type="Proteomes" id="UP000053097">
    <property type="component" value="Unassembled WGS sequence"/>
</dbReference>
<accession>A0A026WTE6</accession>
<gene>
    <name evidence="2" type="ORF">X777_15981</name>
</gene>
<dbReference type="EMBL" id="KK107109">
    <property type="protein sequence ID" value="EZA59335.1"/>
    <property type="molecule type" value="Genomic_DNA"/>
</dbReference>
<reference evidence="2 3" key="1">
    <citation type="journal article" date="2014" name="Curr. Biol.">
        <title>The genome of the clonal raider ant Cerapachys biroi.</title>
        <authorList>
            <person name="Oxley P.R."/>
            <person name="Ji L."/>
            <person name="Fetter-Pruneda I."/>
            <person name="McKenzie S.K."/>
            <person name="Li C."/>
            <person name="Hu H."/>
            <person name="Zhang G."/>
            <person name="Kronauer D.J."/>
        </authorList>
    </citation>
    <scope>NUCLEOTIDE SEQUENCE [LARGE SCALE GENOMIC DNA]</scope>
</reference>
<evidence type="ECO:0000313" key="2">
    <source>
        <dbReference type="EMBL" id="EZA59335.1"/>
    </source>
</evidence>
<name>A0A026WTE6_OOCBI</name>
<evidence type="ECO:0000256" key="1">
    <source>
        <dbReference type="SAM" id="MobiDB-lite"/>
    </source>
</evidence>
<organism evidence="2 3">
    <name type="scientific">Ooceraea biroi</name>
    <name type="common">Clonal raider ant</name>
    <name type="synonym">Cerapachys biroi</name>
    <dbReference type="NCBI Taxonomy" id="2015173"/>
    <lineage>
        <taxon>Eukaryota</taxon>
        <taxon>Metazoa</taxon>
        <taxon>Ecdysozoa</taxon>
        <taxon>Arthropoda</taxon>
        <taxon>Hexapoda</taxon>
        <taxon>Insecta</taxon>
        <taxon>Pterygota</taxon>
        <taxon>Neoptera</taxon>
        <taxon>Endopterygota</taxon>
        <taxon>Hymenoptera</taxon>
        <taxon>Apocrita</taxon>
        <taxon>Aculeata</taxon>
        <taxon>Formicoidea</taxon>
        <taxon>Formicidae</taxon>
        <taxon>Dorylinae</taxon>
        <taxon>Ooceraea</taxon>
    </lineage>
</organism>
<evidence type="ECO:0000313" key="3">
    <source>
        <dbReference type="Proteomes" id="UP000053097"/>
    </source>
</evidence>
<proteinExistence type="predicted"/>
<sequence length="167" mass="18668">MYTHMHTYRRCKQINLYLLIYMSKPKLVLGCRTSASPRVETACPKDKPTQTVSIDDRIIRSVRPRERRRESREELSTSRGTFVFWNASAADMLFMRNPVARGGENGERRRPESCGGKRTPIFSSVASTAAGESCASHPAGRANNPLLCVALRHVHAAPALRVDVEKA</sequence>
<protein>
    <submittedName>
        <fullName evidence="2">Uncharacterized protein</fullName>
    </submittedName>
</protein>
<dbReference type="AlphaFoldDB" id="A0A026WTE6"/>